<evidence type="ECO:0000256" key="1">
    <source>
        <dbReference type="SAM" id="Phobius"/>
    </source>
</evidence>
<evidence type="ECO:0000313" key="2">
    <source>
        <dbReference type="EMBL" id="QBZ81267.1"/>
    </source>
</evidence>
<keyword evidence="1" id="KW-0472">Membrane</keyword>
<proteinExistence type="predicted"/>
<reference evidence="2" key="1">
    <citation type="journal article" date="2019" name="Front. Microbiol.">
        <title>Pandoravirus Celtis Illustrates the Microevolution Processes at Work in the Giant Pandoraviridae Genomes.</title>
        <authorList>
            <person name="Legendre M."/>
            <person name="Alempic J.M."/>
            <person name="Philippe N."/>
            <person name="Lartigue A."/>
            <person name="Jeudy S."/>
            <person name="Poirot O."/>
            <person name="Ta N.T."/>
            <person name="Nin S."/>
            <person name="Coute Y."/>
            <person name="Abergel C."/>
            <person name="Claverie J.M."/>
        </authorList>
    </citation>
    <scope>NUCLEOTIDE SEQUENCE</scope>
</reference>
<name>A0A4D6EHS2_9VIRU</name>
<feature type="transmembrane region" description="Helical" evidence="1">
    <location>
        <begin position="21"/>
        <end position="48"/>
    </location>
</feature>
<accession>A0A4D6EHS2</accession>
<dbReference type="Proteomes" id="UP001237152">
    <property type="component" value="Segment"/>
</dbReference>
<protein>
    <submittedName>
        <fullName evidence="2">Uncharacterized protein</fullName>
    </submittedName>
</protein>
<gene>
    <name evidence="2" type="ORF">pclt_cds_680</name>
</gene>
<organism evidence="2 3">
    <name type="scientific">Pandoravirus celtis</name>
    <dbReference type="NCBI Taxonomy" id="2568002"/>
    <lineage>
        <taxon>Viruses</taxon>
        <taxon>Pandoravirus</taxon>
    </lineage>
</organism>
<evidence type="ECO:0000313" key="3">
    <source>
        <dbReference type="Proteomes" id="UP001237152"/>
    </source>
</evidence>
<dbReference type="EMBL" id="MK174290">
    <property type="protein sequence ID" value="QBZ81267.1"/>
    <property type="molecule type" value="Genomic_DNA"/>
</dbReference>
<sequence length="67" mass="7689">MPLRGGLTARMLTQVPKRWRYHCCLLFFHAAHFSFLFYHFCIIFLLAVTRNGQKQASLQMVGEATGG</sequence>
<keyword evidence="1" id="KW-1133">Transmembrane helix</keyword>
<keyword evidence="1" id="KW-0812">Transmembrane</keyword>